<dbReference type="GO" id="GO:0000155">
    <property type="term" value="F:phosphorelay sensor kinase activity"/>
    <property type="evidence" value="ECO:0007669"/>
    <property type="project" value="InterPro"/>
</dbReference>
<dbReference type="Proteomes" id="UP000033054">
    <property type="component" value="Chromosome"/>
</dbReference>
<dbReference type="STRING" id="1379870.SD10_16825"/>
<feature type="transmembrane region" description="Helical" evidence="1">
    <location>
        <begin position="12"/>
        <end position="31"/>
    </location>
</feature>
<keyword evidence="3" id="KW-0808">Transferase</keyword>
<evidence type="ECO:0000313" key="3">
    <source>
        <dbReference type="EMBL" id="AKD56318.1"/>
    </source>
</evidence>
<dbReference type="PANTHER" id="PTHR34220:SF7">
    <property type="entry name" value="SENSOR HISTIDINE KINASE YPDA"/>
    <property type="match status" value="1"/>
</dbReference>
<evidence type="ECO:0000313" key="4">
    <source>
        <dbReference type="Proteomes" id="UP000033054"/>
    </source>
</evidence>
<dbReference type="AlphaFoldDB" id="A0A0E3ZXA9"/>
<dbReference type="RefSeq" id="WP_046575280.1">
    <property type="nucleotide sequence ID" value="NZ_CP010429.1"/>
</dbReference>
<name>A0A0E3ZXA9_9BACT</name>
<feature type="transmembrane region" description="Helical" evidence="1">
    <location>
        <begin position="120"/>
        <end position="144"/>
    </location>
</feature>
<evidence type="ECO:0000259" key="2">
    <source>
        <dbReference type="Pfam" id="PF06580"/>
    </source>
</evidence>
<dbReference type="PANTHER" id="PTHR34220">
    <property type="entry name" value="SENSOR HISTIDINE KINASE YPDA"/>
    <property type="match status" value="1"/>
</dbReference>
<protein>
    <submittedName>
        <fullName evidence="3">Histidine kinase</fullName>
    </submittedName>
</protein>
<feature type="transmembrane region" description="Helical" evidence="1">
    <location>
        <begin position="78"/>
        <end position="100"/>
    </location>
</feature>
<keyword evidence="4" id="KW-1185">Reference proteome</keyword>
<dbReference type="Pfam" id="PF06580">
    <property type="entry name" value="His_kinase"/>
    <property type="match status" value="1"/>
</dbReference>
<dbReference type="InterPro" id="IPR010559">
    <property type="entry name" value="Sig_transdc_His_kin_internal"/>
</dbReference>
<dbReference type="KEGG" id="srd:SD10_16825"/>
<keyword evidence="1" id="KW-0812">Transmembrane</keyword>
<feature type="domain" description="Signal transduction histidine kinase internal region" evidence="2">
    <location>
        <begin position="165"/>
        <end position="242"/>
    </location>
</feature>
<proteinExistence type="predicted"/>
<dbReference type="Gene3D" id="3.30.565.10">
    <property type="entry name" value="Histidine kinase-like ATPase, C-terminal domain"/>
    <property type="match status" value="1"/>
</dbReference>
<accession>A0A0E3ZXA9</accession>
<dbReference type="GO" id="GO:0016020">
    <property type="term" value="C:membrane"/>
    <property type="evidence" value="ECO:0007669"/>
    <property type="project" value="InterPro"/>
</dbReference>
<dbReference type="OrthoDB" id="9792992at2"/>
<dbReference type="InterPro" id="IPR050640">
    <property type="entry name" value="Bact_2-comp_sensor_kinase"/>
</dbReference>
<dbReference type="EMBL" id="CP010429">
    <property type="protein sequence ID" value="AKD56318.1"/>
    <property type="molecule type" value="Genomic_DNA"/>
</dbReference>
<keyword evidence="3" id="KW-0418">Kinase</keyword>
<evidence type="ECO:0000256" key="1">
    <source>
        <dbReference type="SAM" id="Phobius"/>
    </source>
</evidence>
<dbReference type="InterPro" id="IPR036890">
    <property type="entry name" value="HATPase_C_sf"/>
</dbReference>
<sequence>MPATPFFRRYVPLLSHVLGWGLLGYLLFFAQSFSSDIRFPDVFWVRQGIFFCLIVAVFYINSHLLVPHLLLRDQTNRYLLALTGVIGCILLILWGLETWFNLPILVHRVFHPDGKGEPRLYGWVVPNLFTILLALGISTSLTLLQKWQTDTNLRLSLEQAKTASELSFLKAQINPHFFFNTLNNIYALTLLDVETAREALHRLSRMMRYVLYDTQASTTLLSKELAFVGDYIQLMQLRLTDKVTVTLDSPERLHDRPIAPMLLLPFVENAFKHGVSALHSSQIQITIQQRQNQLLMDVRNTLFADKAPSLERGNGIGLTNTRRRLDLLYPDLYTLQIDEQTPAGEYRVQLTLDLS</sequence>
<organism evidence="3 4">
    <name type="scientific">Spirosoma radiotolerans</name>
    <dbReference type="NCBI Taxonomy" id="1379870"/>
    <lineage>
        <taxon>Bacteria</taxon>
        <taxon>Pseudomonadati</taxon>
        <taxon>Bacteroidota</taxon>
        <taxon>Cytophagia</taxon>
        <taxon>Cytophagales</taxon>
        <taxon>Cytophagaceae</taxon>
        <taxon>Spirosoma</taxon>
    </lineage>
</organism>
<keyword evidence="1" id="KW-0472">Membrane</keyword>
<dbReference type="PATRIC" id="fig|1379870.5.peg.3651"/>
<dbReference type="HOGENOM" id="CLU_020473_1_0_10"/>
<keyword evidence="1" id="KW-1133">Transmembrane helix</keyword>
<reference evidence="3 4" key="1">
    <citation type="journal article" date="2014" name="Curr. Microbiol.">
        <title>Spirosoma radiotolerans sp. nov., a gamma-radiation-resistant bacterium isolated from gamma ray-irradiated soil.</title>
        <authorList>
            <person name="Lee J.J."/>
            <person name="Srinivasan S."/>
            <person name="Lim S."/>
            <person name="Joe M."/>
            <person name="Im S."/>
            <person name="Bae S.I."/>
            <person name="Park K.R."/>
            <person name="Han J.H."/>
            <person name="Park S.H."/>
            <person name="Joo B.M."/>
            <person name="Park S.J."/>
            <person name="Kim M.K."/>
        </authorList>
    </citation>
    <scope>NUCLEOTIDE SEQUENCE [LARGE SCALE GENOMIC DNA]</scope>
    <source>
        <strain evidence="3 4">DG5A</strain>
    </source>
</reference>
<dbReference type="SUPFAM" id="SSF55874">
    <property type="entry name" value="ATPase domain of HSP90 chaperone/DNA topoisomerase II/histidine kinase"/>
    <property type="match status" value="1"/>
</dbReference>
<gene>
    <name evidence="3" type="ORF">SD10_16825</name>
</gene>
<feature type="transmembrane region" description="Helical" evidence="1">
    <location>
        <begin position="43"/>
        <end position="66"/>
    </location>
</feature>